<dbReference type="InterPro" id="IPR036909">
    <property type="entry name" value="Cyt_c-like_dom_sf"/>
</dbReference>
<feature type="signal peptide" evidence="5">
    <location>
        <begin position="1"/>
        <end position="21"/>
    </location>
</feature>
<keyword evidence="3 4" id="KW-0408">Iron</keyword>
<keyword evidence="2 4" id="KW-0479">Metal-binding</keyword>
<keyword evidence="1 4" id="KW-0349">Heme</keyword>
<feature type="chain" id="PRO_5003070714" evidence="5">
    <location>
        <begin position="22"/>
        <end position="470"/>
    </location>
</feature>
<evidence type="ECO:0000259" key="6">
    <source>
        <dbReference type="PROSITE" id="PS51007"/>
    </source>
</evidence>
<evidence type="ECO:0000256" key="3">
    <source>
        <dbReference type="ARBA" id="ARBA00023004"/>
    </source>
</evidence>
<accession>D5EHS4</accession>
<dbReference type="Gene3D" id="1.10.760.10">
    <property type="entry name" value="Cytochrome c-like domain"/>
    <property type="match status" value="1"/>
</dbReference>
<dbReference type="PANTHER" id="PTHR19328:SF75">
    <property type="entry name" value="ALDOSE SUGAR DEHYDROGENASE YLII"/>
    <property type="match status" value="1"/>
</dbReference>
<reference evidence="7 8" key="1">
    <citation type="journal article" date="2010" name="Stand. Genomic Sci.">
        <title>Complete genome sequence of Coraliomargarita akajimensis type strain (04OKA010-24).</title>
        <authorList>
            <person name="Mavromatis K."/>
            <person name="Abt B."/>
            <person name="Brambilla E."/>
            <person name="Lapidus A."/>
            <person name="Copeland A."/>
            <person name="Deshpande S."/>
            <person name="Nolan M."/>
            <person name="Lucas S."/>
            <person name="Tice H."/>
            <person name="Cheng J.F."/>
            <person name="Han C."/>
            <person name="Detter J.C."/>
            <person name="Woyke T."/>
            <person name="Goodwin L."/>
            <person name="Pitluck S."/>
            <person name="Held B."/>
            <person name="Brettin T."/>
            <person name="Tapia R."/>
            <person name="Ivanova N."/>
            <person name="Mikhailova N."/>
            <person name="Pati A."/>
            <person name="Liolios K."/>
            <person name="Chen A."/>
            <person name="Palaniappan K."/>
            <person name="Land M."/>
            <person name="Hauser L."/>
            <person name="Chang Y.J."/>
            <person name="Jeffries C.D."/>
            <person name="Rohde M."/>
            <person name="Goker M."/>
            <person name="Bristow J."/>
            <person name="Eisen J.A."/>
            <person name="Markowitz V."/>
            <person name="Hugenholtz P."/>
            <person name="Klenk H.P."/>
            <person name="Kyrpides N.C."/>
        </authorList>
    </citation>
    <scope>NUCLEOTIDE SEQUENCE [LARGE SCALE GENOMIC DNA]</scope>
    <source>
        <strain evidence="8">DSM 45221 / IAM 15411 / JCM 23193 / KCTC 12865</strain>
    </source>
</reference>
<dbReference type="Gene3D" id="2.120.10.30">
    <property type="entry name" value="TolB, C-terminal domain"/>
    <property type="match status" value="1"/>
</dbReference>
<dbReference type="InterPro" id="IPR011042">
    <property type="entry name" value="6-blade_b-propeller_TolB-like"/>
</dbReference>
<organism evidence="7 8">
    <name type="scientific">Coraliomargarita akajimensis (strain DSM 45221 / IAM 15411 / JCM 23193 / KCTC 12865 / 04OKA010-24)</name>
    <dbReference type="NCBI Taxonomy" id="583355"/>
    <lineage>
        <taxon>Bacteria</taxon>
        <taxon>Pseudomonadati</taxon>
        <taxon>Verrucomicrobiota</taxon>
        <taxon>Opitutia</taxon>
        <taxon>Puniceicoccales</taxon>
        <taxon>Coraliomargaritaceae</taxon>
        <taxon>Coraliomargarita</taxon>
    </lineage>
</organism>
<name>D5EHS4_CORAD</name>
<dbReference type="HOGENOM" id="CLU_012253_1_0_0"/>
<protein>
    <submittedName>
        <fullName evidence="7">Glucose sorbosone dehydrogenase</fullName>
    </submittedName>
</protein>
<dbReference type="GO" id="GO:0046872">
    <property type="term" value="F:metal ion binding"/>
    <property type="evidence" value="ECO:0007669"/>
    <property type="project" value="UniProtKB-KW"/>
</dbReference>
<dbReference type="InterPro" id="IPR011041">
    <property type="entry name" value="Quinoprot_gluc/sorb_DH_b-prop"/>
</dbReference>
<evidence type="ECO:0000256" key="2">
    <source>
        <dbReference type="ARBA" id="ARBA00022723"/>
    </source>
</evidence>
<dbReference type="KEGG" id="caa:Caka_1094"/>
<sequence length="470" mass="51416">MITRSLTTIVTCTLLPLALSAQTNIGTGKVADLYTQYCVTCHGENLQGGLGKSLLEPEIWTVVGKSRSFLDYVQKGDANTGMPSFEATLDEKQIRSLEIFIQEKQQQSERATSPVPVDNNGIYSTSDYKYRLETIVDGLALPWSVEFLPNGDLLISERAGNLRVFSNGKLSSPISGLPEIWAKGQGGLMDIGIHPDYSTNGWIYISYSEQSSEGKGMTAVARGRLKDGHWVDNETVLSFAPELHTGAGVHWGTRLVFKDGYLFFGIGDRGAMHKAQDLSTPNGKIHRVHDDGRIPADNPFADNSDALPSIWALGVRNPQGMVLSPDGSEIWESEHGPRGGDEINRIEAGKNYGWPKITYGMHYNGAPITDKTAAPGLEQPAHYWTPSISVCGIDFYTGDDFPMWQGELFAGGLRSEELHRLTIKDGKVVAQEIVLKGAGRIRDVRSSPTGHLYLVLNGKQNSVVRLVPAE</sequence>
<evidence type="ECO:0000313" key="7">
    <source>
        <dbReference type="EMBL" id="ADE54115.1"/>
    </source>
</evidence>
<dbReference type="SUPFAM" id="SSF50952">
    <property type="entry name" value="Soluble quinoprotein glucose dehydrogenase"/>
    <property type="match status" value="1"/>
</dbReference>
<dbReference type="GO" id="GO:0009055">
    <property type="term" value="F:electron transfer activity"/>
    <property type="evidence" value="ECO:0007669"/>
    <property type="project" value="InterPro"/>
</dbReference>
<evidence type="ECO:0000256" key="1">
    <source>
        <dbReference type="ARBA" id="ARBA00022617"/>
    </source>
</evidence>
<evidence type="ECO:0000313" key="8">
    <source>
        <dbReference type="Proteomes" id="UP000000925"/>
    </source>
</evidence>
<dbReference type="eggNOG" id="COG2010">
    <property type="taxonomic scope" value="Bacteria"/>
</dbReference>
<dbReference type="OrthoDB" id="9770043at2"/>
<dbReference type="Proteomes" id="UP000000925">
    <property type="component" value="Chromosome"/>
</dbReference>
<dbReference type="EMBL" id="CP001998">
    <property type="protein sequence ID" value="ADE54115.1"/>
    <property type="molecule type" value="Genomic_DNA"/>
</dbReference>
<evidence type="ECO:0000256" key="4">
    <source>
        <dbReference type="PROSITE-ProRule" id="PRU00433"/>
    </source>
</evidence>
<dbReference type="PANTHER" id="PTHR19328">
    <property type="entry name" value="HEDGEHOG-INTERACTING PROTEIN"/>
    <property type="match status" value="1"/>
</dbReference>
<dbReference type="SUPFAM" id="SSF46626">
    <property type="entry name" value="Cytochrome c"/>
    <property type="match status" value="1"/>
</dbReference>
<gene>
    <name evidence="7" type="ordered locus">Caka_1094</name>
</gene>
<evidence type="ECO:0000256" key="5">
    <source>
        <dbReference type="SAM" id="SignalP"/>
    </source>
</evidence>
<dbReference type="RefSeq" id="WP_013042837.1">
    <property type="nucleotide sequence ID" value="NC_014008.1"/>
</dbReference>
<dbReference type="STRING" id="583355.Caka_1094"/>
<dbReference type="eggNOG" id="COG2133">
    <property type="taxonomic scope" value="Bacteria"/>
</dbReference>
<feature type="domain" description="Cytochrome c" evidence="6">
    <location>
        <begin position="21"/>
        <end position="105"/>
    </location>
</feature>
<proteinExistence type="predicted"/>
<keyword evidence="5" id="KW-0732">Signal</keyword>
<keyword evidence="8" id="KW-1185">Reference proteome</keyword>
<dbReference type="Pfam" id="PF07995">
    <property type="entry name" value="GSDH"/>
    <property type="match status" value="1"/>
</dbReference>
<dbReference type="InterPro" id="IPR009056">
    <property type="entry name" value="Cyt_c-like_dom"/>
</dbReference>
<dbReference type="AlphaFoldDB" id="D5EHS4"/>
<dbReference type="Pfam" id="PF13442">
    <property type="entry name" value="Cytochrome_CBB3"/>
    <property type="match status" value="1"/>
</dbReference>
<dbReference type="InterPro" id="IPR012938">
    <property type="entry name" value="Glc/Sorbosone_DH"/>
</dbReference>
<dbReference type="GO" id="GO:0020037">
    <property type="term" value="F:heme binding"/>
    <property type="evidence" value="ECO:0007669"/>
    <property type="project" value="InterPro"/>
</dbReference>
<dbReference type="PROSITE" id="PS51007">
    <property type="entry name" value="CYTC"/>
    <property type="match status" value="1"/>
</dbReference>